<dbReference type="EMBL" id="GISG01192617">
    <property type="protein sequence ID" value="MBA4656553.1"/>
    <property type="molecule type" value="Transcribed_RNA"/>
</dbReference>
<dbReference type="AlphaFoldDB" id="A0A7C9A3E8"/>
<protein>
    <submittedName>
        <fullName evidence="1">Uncharacterized protein</fullName>
    </submittedName>
</protein>
<organism evidence="1">
    <name type="scientific">Opuntia streptacantha</name>
    <name type="common">Prickly pear cactus</name>
    <name type="synonym">Opuntia cardona</name>
    <dbReference type="NCBI Taxonomy" id="393608"/>
    <lineage>
        <taxon>Eukaryota</taxon>
        <taxon>Viridiplantae</taxon>
        <taxon>Streptophyta</taxon>
        <taxon>Embryophyta</taxon>
        <taxon>Tracheophyta</taxon>
        <taxon>Spermatophyta</taxon>
        <taxon>Magnoliopsida</taxon>
        <taxon>eudicotyledons</taxon>
        <taxon>Gunneridae</taxon>
        <taxon>Pentapetalae</taxon>
        <taxon>Caryophyllales</taxon>
        <taxon>Cactineae</taxon>
        <taxon>Cactaceae</taxon>
        <taxon>Opuntioideae</taxon>
        <taxon>Opuntia</taxon>
    </lineage>
</organism>
<name>A0A7C9A3E8_OPUST</name>
<evidence type="ECO:0000313" key="1">
    <source>
        <dbReference type="EMBL" id="MBA4656553.1"/>
    </source>
</evidence>
<accession>A0A7C9A3E8</accession>
<proteinExistence type="predicted"/>
<reference evidence="1" key="1">
    <citation type="journal article" date="2013" name="J. Plant Res.">
        <title>Effect of fungi and light on seed germination of three Opuntia species from semiarid lands of central Mexico.</title>
        <authorList>
            <person name="Delgado-Sanchez P."/>
            <person name="Jimenez-Bremont J.F."/>
            <person name="Guerrero-Gonzalez Mde L."/>
            <person name="Flores J."/>
        </authorList>
    </citation>
    <scope>NUCLEOTIDE SEQUENCE</scope>
    <source>
        <tissue evidence="1">Cladode</tissue>
    </source>
</reference>
<sequence>MNTGFILRTLHGYFTFHDCIRNEFVEGCSCSLDKSCINTPPTEDSRLRYKTLSSVLPRLELHVPWPLLVTRKSPPSLYLMPVLKGFLRRLPTGHPRSGT</sequence>
<reference evidence="1" key="2">
    <citation type="submission" date="2020-07" db="EMBL/GenBank/DDBJ databases">
        <authorList>
            <person name="Vera ALvarez R."/>
            <person name="Arias-Moreno D.M."/>
            <person name="Jimenez-Jacinto V."/>
            <person name="Jimenez-Bremont J.F."/>
            <person name="Swaminathan K."/>
            <person name="Moose S.P."/>
            <person name="Guerrero-Gonzalez M.L."/>
            <person name="Marino-Ramirez L."/>
            <person name="Landsman D."/>
            <person name="Rodriguez-Kessler M."/>
            <person name="Delgado-Sanchez P."/>
        </authorList>
    </citation>
    <scope>NUCLEOTIDE SEQUENCE</scope>
    <source>
        <tissue evidence="1">Cladode</tissue>
    </source>
</reference>